<dbReference type="AlphaFoldDB" id="A6G0Y9"/>
<dbReference type="PANTHER" id="PTHR45677">
    <property type="entry name" value="GLUTAMATE DECARBOXYLASE-RELATED"/>
    <property type="match status" value="1"/>
</dbReference>
<evidence type="ECO:0000313" key="10">
    <source>
        <dbReference type="Proteomes" id="UP000005801"/>
    </source>
</evidence>
<dbReference type="Proteomes" id="UP000005801">
    <property type="component" value="Unassembled WGS sequence"/>
</dbReference>
<evidence type="ECO:0000256" key="3">
    <source>
        <dbReference type="ARBA" id="ARBA00022793"/>
    </source>
</evidence>
<dbReference type="STRING" id="391625.PPSIR1_41989"/>
<protein>
    <submittedName>
        <fullName evidence="9">Pyridoxal-dependent decarboxylase</fullName>
    </submittedName>
</protein>
<dbReference type="GO" id="GO:0005737">
    <property type="term" value="C:cytoplasm"/>
    <property type="evidence" value="ECO:0007669"/>
    <property type="project" value="TreeGrafter"/>
</dbReference>
<keyword evidence="4 6" id="KW-0663">Pyridoxal phosphate</keyword>
<evidence type="ECO:0000256" key="8">
    <source>
        <dbReference type="SAM" id="MobiDB-lite"/>
    </source>
</evidence>
<comment type="similarity">
    <text evidence="2 7">Belongs to the group II decarboxylase family.</text>
</comment>
<dbReference type="PANTHER" id="PTHR45677:SF8">
    <property type="entry name" value="CYSTEINE SULFINIC ACID DECARBOXYLASE"/>
    <property type="match status" value="1"/>
</dbReference>
<dbReference type="GO" id="GO:0016831">
    <property type="term" value="F:carboxy-lyase activity"/>
    <property type="evidence" value="ECO:0007669"/>
    <property type="project" value="UniProtKB-KW"/>
</dbReference>
<comment type="caution">
    <text evidence="9">The sequence shown here is derived from an EMBL/GenBank/DDBJ whole genome shotgun (WGS) entry which is preliminary data.</text>
</comment>
<gene>
    <name evidence="9" type="ORF">PPSIR1_41989</name>
</gene>
<evidence type="ECO:0000256" key="5">
    <source>
        <dbReference type="ARBA" id="ARBA00023239"/>
    </source>
</evidence>
<comment type="cofactor">
    <cofactor evidence="1 6 7">
        <name>pyridoxal 5'-phosphate</name>
        <dbReference type="ChEBI" id="CHEBI:597326"/>
    </cofactor>
</comment>
<dbReference type="Gene3D" id="3.90.1150.10">
    <property type="entry name" value="Aspartate Aminotransferase, domain 1"/>
    <property type="match status" value="1"/>
</dbReference>
<evidence type="ECO:0000256" key="4">
    <source>
        <dbReference type="ARBA" id="ARBA00022898"/>
    </source>
</evidence>
<dbReference type="EMBL" id="ABCS01000010">
    <property type="protein sequence ID" value="EDM80527.1"/>
    <property type="molecule type" value="Genomic_DNA"/>
</dbReference>
<reference evidence="9 10" key="1">
    <citation type="submission" date="2007-06" db="EMBL/GenBank/DDBJ databases">
        <authorList>
            <person name="Shimkets L."/>
            <person name="Ferriera S."/>
            <person name="Johnson J."/>
            <person name="Kravitz S."/>
            <person name="Beeson K."/>
            <person name="Sutton G."/>
            <person name="Rogers Y.-H."/>
            <person name="Friedman R."/>
            <person name="Frazier M."/>
            <person name="Venter J.C."/>
        </authorList>
    </citation>
    <scope>NUCLEOTIDE SEQUENCE [LARGE SCALE GENOMIC DNA]</scope>
    <source>
        <strain evidence="9 10">SIR-1</strain>
    </source>
</reference>
<dbReference type="GO" id="GO:0030170">
    <property type="term" value="F:pyridoxal phosphate binding"/>
    <property type="evidence" value="ECO:0007669"/>
    <property type="project" value="InterPro"/>
</dbReference>
<evidence type="ECO:0000256" key="1">
    <source>
        <dbReference type="ARBA" id="ARBA00001933"/>
    </source>
</evidence>
<dbReference type="InterPro" id="IPR002129">
    <property type="entry name" value="PyrdxlP-dep_de-COase"/>
</dbReference>
<dbReference type="SUPFAM" id="SSF53383">
    <property type="entry name" value="PLP-dependent transferases"/>
    <property type="match status" value="1"/>
</dbReference>
<dbReference type="RefSeq" id="WP_006970388.1">
    <property type="nucleotide sequence ID" value="NZ_ABCS01000010.1"/>
</dbReference>
<keyword evidence="10" id="KW-1185">Reference proteome</keyword>
<dbReference type="Gene3D" id="3.40.640.10">
    <property type="entry name" value="Type I PLP-dependent aspartate aminotransferase-like (Major domain)"/>
    <property type="match status" value="1"/>
</dbReference>
<feature type="compositionally biased region" description="Polar residues" evidence="8">
    <location>
        <begin position="18"/>
        <end position="32"/>
    </location>
</feature>
<keyword evidence="5 7" id="KW-0456">Lyase</keyword>
<sequence length="556" mass="59018">MHIQPLPPRGAQPGGETPASSKPQASLSSAEDNAQRALARDPRTWAQTPEGMARFAGDLDLASLAERESFARTRGPLPPGSAPGTAAIVLERALSELGPATLPERGLGERRALELVSGVLARHGLDLSHPNAVAHLQPPTLAVAAAADTLASVVNSSVDTFDSGPSSVAIERWVVEALIDLAGLGADADGVLTPGGSMSNLLGLLLARDSAARRLGIDARRDGVAGLRRPVVLCSAVAHFSVHRACAALGLGEGAVVPVPVDRCRRMDTAALRRCLAELDDDQTPIAIIATAGTTDFGSVDPLVELATIAHERGVWFHVDAAYGFGALFSRRLAPRLEGLHFADSITLDLHKLGWQPAATSVLLVAKPDAFASTERNVEYLNPLDEAQAGYTGLLGRSLQTTRRADAVKVAATFLGLGRAGLGAMVDACHELARHGQAWILDHPELELVCAAELTTIVFRYRPRLDTAEANPESESASESESERLDRVNAAIRRRLLASGEALVGRTRVDVPGEPSRLCLKFTLINPRTRPEQLEALLERIVATGRRELEAQETPE</sequence>
<dbReference type="InterPro" id="IPR015424">
    <property type="entry name" value="PyrdxlP-dep_Trfase"/>
</dbReference>
<feature type="modified residue" description="N6-(pyridoxal phosphate)lysine" evidence="6">
    <location>
        <position position="352"/>
    </location>
</feature>
<keyword evidence="3" id="KW-0210">Decarboxylase</keyword>
<dbReference type="Pfam" id="PF00282">
    <property type="entry name" value="Pyridoxal_deC"/>
    <property type="match status" value="1"/>
</dbReference>
<dbReference type="eggNOG" id="COG0076">
    <property type="taxonomic scope" value="Bacteria"/>
</dbReference>
<feature type="compositionally biased region" description="Pro residues" evidence="8">
    <location>
        <begin position="1"/>
        <end position="10"/>
    </location>
</feature>
<dbReference type="InterPro" id="IPR015421">
    <property type="entry name" value="PyrdxlP-dep_Trfase_major"/>
</dbReference>
<feature type="region of interest" description="Disordered" evidence="8">
    <location>
        <begin position="1"/>
        <end position="49"/>
    </location>
</feature>
<evidence type="ECO:0000256" key="7">
    <source>
        <dbReference type="RuleBase" id="RU000382"/>
    </source>
</evidence>
<evidence type="ECO:0000313" key="9">
    <source>
        <dbReference type="EMBL" id="EDM80527.1"/>
    </source>
</evidence>
<proteinExistence type="inferred from homology"/>
<organism evidence="9 10">
    <name type="scientific">Plesiocystis pacifica SIR-1</name>
    <dbReference type="NCBI Taxonomy" id="391625"/>
    <lineage>
        <taxon>Bacteria</taxon>
        <taxon>Pseudomonadati</taxon>
        <taxon>Myxococcota</taxon>
        <taxon>Polyangia</taxon>
        <taxon>Nannocystales</taxon>
        <taxon>Nannocystaceae</taxon>
        <taxon>Plesiocystis</taxon>
    </lineage>
</organism>
<dbReference type="GO" id="GO:0019752">
    <property type="term" value="P:carboxylic acid metabolic process"/>
    <property type="evidence" value="ECO:0007669"/>
    <property type="project" value="InterPro"/>
</dbReference>
<evidence type="ECO:0000256" key="2">
    <source>
        <dbReference type="ARBA" id="ARBA00009533"/>
    </source>
</evidence>
<evidence type="ECO:0000256" key="6">
    <source>
        <dbReference type="PIRSR" id="PIRSR602129-50"/>
    </source>
</evidence>
<dbReference type="InterPro" id="IPR015422">
    <property type="entry name" value="PyrdxlP-dep_Trfase_small"/>
</dbReference>
<name>A6G0Y9_9BACT</name>
<accession>A6G0Y9</accession>